<dbReference type="OrthoDB" id="6353348at2759"/>
<dbReference type="GO" id="GO:0003810">
    <property type="term" value="F:protein-glutamine gamma-glutamyltransferase activity"/>
    <property type="evidence" value="ECO:0007669"/>
    <property type="project" value="InterPro"/>
</dbReference>
<dbReference type="InterPro" id="IPR050779">
    <property type="entry name" value="Transglutaminase"/>
</dbReference>
<keyword evidence="2" id="KW-1185">Reference proteome</keyword>
<name>A0A8J2RWW1_9CRUS</name>
<gene>
    <name evidence="1" type="ORF">DGAL_LOCUS13686</name>
</gene>
<protein>
    <submittedName>
        <fullName evidence="1">Uncharacterized protein</fullName>
    </submittedName>
</protein>
<dbReference type="PANTHER" id="PTHR11590:SF52">
    <property type="entry name" value="HEMOCYTE PROTEIN-GLUTAMINE GAMMA-GLUTAMYLTRANSFERASE-LIKE PROTEIN"/>
    <property type="match status" value="1"/>
</dbReference>
<accession>A0A8J2RWW1</accession>
<reference evidence="1" key="1">
    <citation type="submission" date="2021-11" db="EMBL/GenBank/DDBJ databases">
        <authorList>
            <person name="Schell T."/>
        </authorList>
    </citation>
    <scope>NUCLEOTIDE SEQUENCE</scope>
    <source>
        <strain evidence="1">M5</strain>
    </source>
</reference>
<proteinExistence type="predicted"/>
<evidence type="ECO:0000313" key="2">
    <source>
        <dbReference type="Proteomes" id="UP000789390"/>
    </source>
</evidence>
<evidence type="ECO:0000313" key="1">
    <source>
        <dbReference type="EMBL" id="CAH0110185.1"/>
    </source>
</evidence>
<dbReference type="SUPFAM" id="SSF49309">
    <property type="entry name" value="Transglutaminase, two C-terminal domains"/>
    <property type="match status" value="1"/>
</dbReference>
<dbReference type="PANTHER" id="PTHR11590">
    <property type="entry name" value="PROTEIN-GLUTAMINE GAMMA-GLUTAMYLTRANSFERASE"/>
    <property type="match status" value="1"/>
</dbReference>
<comment type="caution">
    <text evidence="1">The sequence shown here is derived from an EMBL/GenBank/DDBJ whole genome shotgun (WGS) entry which is preliminary data.</text>
</comment>
<dbReference type="Gene3D" id="2.60.40.10">
    <property type="entry name" value="Immunoglobulins"/>
    <property type="match status" value="2"/>
</dbReference>
<sequence length="193" mass="21876">MRLVRFKDQGMSSPYLERRDMLRGDLRENRDMMHYPGGSALAENQQHRDNIVDCGHIKIFAMAYVQETKRSWSEEDDFQLEKSKLDVQVRGNSQIGQDRFATFSFMNPISVTLTECEFTIEGPGLVRAQTVKYRDGKPGEMISFASSFRDSAVSANWSHLSIPANWVTLSALARFMSVTEASSSNPVDPPEKN</sequence>
<dbReference type="Proteomes" id="UP000789390">
    <property type="component" value="Unassembled WGS sequence"/>
</dbReference>
<dbReference type="InterPro" id="IPR036238">
    <property type="entry name" value="Transglutaminase_C_sf"/>
</dbReference>
<organism evidence="1 2">
    <name type="scientific">Daphnia galeata</name>
    <dbReference type="NCBI Taxonomy" id="27404"/>
    <lineage>
        <taxon>Eukaryota</taxon>
        <taxon>Metazoa</taxon>
        <taxon>Ecdysozoa</taxon>
        <taxon>Arthropoda</taxon>
        <taxon>Crustacea</taxon>
        <taxon>Branchiopoda</taxon>
        <taxon>Diplostraca</taxon>
        <taxon>Cladocera</taxon>
        <taxon>Anomopoda</taxon>
        <taxon>Daphniidae</taxon>
        <taxon>Daphnia</taxon>
    </lineage>
</organism>
<dbReference type="EMBL" id="CAKKLH010000300">
    <property type="protein sequence ID" value="CAH0110185.1"/>
    <property type="molecule type" value="Genomic_DNA"/>
</dbReference>
<dbReference type="AlphaFoldDB" id="A0A8J2RWW1"/>
<dbReference type="InterPro" id="IPR013783">
    <property type="entry name" value="Ig-like_fold"/>
</dbReference>